<dbReference type="SUPFAM" id="SSF48452">
    <property type="entry name" value="TPR-like"/>
    <property type="match status" value="2"/>
</dbReference>
<evidence type="ECO:0000313" key="3">
    <source>
        <dbReference type="Proteomes" id="UP000523007"/>
    </source>
</evidence>
<dbReference type="InterPro" id="IPR036388">
    <property type="entry name" value="WH-like_DNA-bd_sf"/>
</dbReference>
<dbReference type="Pfam" id="PF00931">
    <property type="entry name" value="NB-ARC"/>
    <property type="match status" value="1"/>
</dbReference>
<dbReference type="SUPFAM" id="SSF52540">
    <property type="entry name" value="P-loop containing nucleoside triphosphate hydrolases"/>
    <property type="match status" value="1"/>
</dbReference>
<dbReference type="Pfam" id="PF13424">
    <property type="entry name" value="TPR_12"/>
    <property type="match status" value="1"/>
</dbReference>
<proteinExistence type="predicted"/>
<comment type="caution">
    <text evidence="2">The sequence shown here is derived from an EMBL/GenBank/DDBJ whole genome shotgun (WGS) entry which is preliminary data.</text>
</comment>
<dbReference type="Pfam" id="PF00196">
    <property type="entry name" value="GerE"/>
    <property type="match status" value="1"/>
</dbReference>
<gene>
    <name evidence="2" type="ORF">F4561_004299</name>
</gene>
<dbReference type="InterPro" id="IPR011990">
    <property type="entry name" value="TPR-like_helical_dom_sf"/>
</dbReference>
<dbReference type="RefSeq" id="WP_184581082.1">
    <property type="nucleotide sequence ID" value="NZ_JACHJT010000001.1"/>
</dbReference>
<dbReference type="SMART" id="SM00421">
    <property type="entry name" value="HTH_LUXR"/>
    <property type="match status" value="1"/>
</dbReference>
<dbReference type="GO" id="GO:0043531">
    <property type="term" value="F:ADP binding"/>
    <property type="evidence" value="ECO:0007669"/>
    <property type="project" value="InterPro"/>
</dbReference>
<dbReference type="PRINTS" id="PR00038">
    <property type="entry name" value="HTHLUXR"/>
</dbReference>
<dbReference type="PANTHER" id="PTHR47691">
    <property type="entry name" value="REGULATOR-RELATED"/>
    <property type="match status" value="1"/>
</dbReference>
<dbReference type="CDD" id="cd06170">
    <property type="entry name" value="LuxR_C_like"/>
    <property type="match status" value="1"/>
</dbReference>
<protein>
    <submittedName>
        <fullName evidence="2">Putative ATPase/DNA-binding CsgD family transcriptional regulator/Tfp pilus assembly protein PilF</fullName>
    </submittedName>
</protein>
<dbReference type="PRINTS" id="PR00364">
    <property type="entry name" value="DISEASERSIST"/>
</dbReference>
<dbReference type="InterPro" id="IPR002182">
    <property type="entry name" value="NB-ARC"/>
</dbReference>
<dbReference type="Gene3D" id="1.25.40.10">
    <property type="entry name" value="Tetratricopeptide repeat domain"/>
    <property type="match status" value="1"/>
</dbReference>
<name>A0A7W7W541_9ACTN</name>
<dbReference type="Proteomes" id="UP000523007">
    <property type="component" value="Unassembled WGS sequence"/>
</dbReference>
<dbReference type="GO" id="GO:0003677">
    <property type="term" value="F:DNA binding"/>
    <property type="evidence" value="ECO:0007669"/>
    <property type="project" value="UniProtKB-KW"/>
</dbReference>
<keyword evidence="2" id="KW-0238">DNA-binding</keyword>
<dbReference type="PROSITE" id="PS50043">
    <property type="entry name" value="HTH_LUXR_2"/>
    <property type="match status" value="1"/>
</dbReference>
<dbReference type="PANTHER" id="PTHR47691:SF3">
    <property type="entry name" value="HTH-TYPE TRANSCRIPTIONAL REGULATOR RV0890C-RELATED"/>
    <property type="match status" value="1"/>
</dbReference>
<dbReference type="Gene3D" id="3.40.50.300">
    <property type="entry name" value="P-loop containing nucleotide triphosphate hydrolases"/>
    <property type="match status" value="1"/>
</dbReference>
<organism evidence="2 3">
    <name type="scientific">Lipingzhangella halophila</name>
    <dbReference type="NCBI Taxonomy" id="1783352"/>
    <lineage>
        <taxon>Bacteria</taxon>
        <taxon>Bacillati</taxon>
        <taxon>Actinomycetota</taxon>
        <taxon>Actinomycetes</taxon>
        <taxon>Streptosporangiales</taxon>
        <taxon>Nocardiopsidaceae</taxon>
        <taxon>Lipingzhangella</taxon>
    </lineage>
</organism>
<sequence length="812" mass="89150">MSPPPHNLPSPADDFIGRERDVSDICQLLGNLGLVSLTGTGGIGKTRLAVNVAERLMHRIDDGARFVDLSDATTTEQVGRTVARALRVMENPDRAATDAIITALRPQHVLLVLDTCERAVEPIAELCREILEHCPNVRILATTRQPLRVAGECVWRVPPLSMPVRPTPTEARGGALVPLPRRDALRYEAVRLFINRAHAARTGFQLTRENAGHVVEICRMLDGVPLAIELAAARVRVLSAEQILHRLDDRFRLLATNDRELPARQRTMRGVLEWSHALLTERERVLFRRLSVFSAWDLDLAEDVCNGAPIGDTEVPELHSSLLDKSLVVVDAEADGTVYYRLPDTVRAYAAERLAASGEQEALWDRYLRSTVTRLEAAEDAACAPLPWAERKRLLHRQDHFRENTERLLSWALDHGRIEGGLRVSAALRSYWIVRDLVIEGTAYLRKLLGTDADAQPSAVRTRALAVYAELALSVEAPHTVSAAARQALDAAHRTNDPGAAGNALLTLAIVAERTGDDLEAGQRHANEALDLAVRLPAHITEIGALRVLAHLAARRGGICESERLLERAIAVSERIGDRWNEARCLNTLGMTALRRGDLDTASGRLNKALQVFDELGVAPETARCTAGLGHVDVARGDIASARERLAECLRMSVRSGRRIAVARGLEALAELAITEGQMERAASLTGAASSLRSALGQPWAREGKLFSRIEQDLSRDTAIKAWEMWRTLPLGQVIENALAFPAPRRPPAPVLTRREKEIAALVGAGLTNRQIAENLIISQATAARHIANIFRKMALSSRAQLAEWARRHGLT</sequence>
<dbReference type="GO" id="GO:0006355">
    <property type="term" value="P:regulation of DNA-templated transcription"/>
    <property type="evidence" value="ECO:0007669"/>
    <property type="project" value="InterPro"/>
</dbReference>
<accession>A0A7W7W541</accession>
<reference evidence="2 3" key="1">
    <citation type="submission" date="2020-08" db="EMBL/GenBank/DDBJ databases">
        <title>Sequencing the genomes of 1000 actinobacteria strains.</title>
        <authorList>
            <person name="Klenk H.-P."/>
        </authorList>
    </citation>
    <scope>NUCLEOTIDE SEQUENCE [LARGE SCALE GENOMIC DNA]</scope>
    <source>
        <strain evidence="2 3">DSM 102030</strain>
    </source>
</reference>
<dbReference type="InterPro" id="IPR058852">
    <property type="entry name" value="HTH_77"/>
</dbReference>
<feature type="domain" description="HTH luxR-type" evidence="1">
    <location>
        <begin position="745"/>
        <end position="810"/>
    </location>
</feature>
<dbReference type="InterPro" id="IPR000792">
    <property type="entry name" value="Tscrpt_reg_LuxR_C"/>
</dbReference>
<dbReference type="Gene3D" id="1.10.10.10">
    <property type="entry name" value="Winged helix-like DNA-binding domain superfamily/Winged helix DNA-binding domain"/>
    <property type="match status" value="1"/>
</dbReference>
<evidence type="ECO:0000313" key="2">
    <source>
        <dbReference type="EMBL" id="MBB4933479.1"/>
    </source>
</evidence>
<dbReference type="SUPFAM" id="SSF46894">
    <property type="entry name" value="C-terminal effector domain of the bipartite response regulators"/>
    <property type="match status" value="1"/>
</dbReference>
<keyword evidence="3" id="KW-1185">Reference proteome</keyword>
<dbReference type="Pfam" id="PF25872">
    <property type="entry name" value="HTH_77"/>
    <property type="match status" value="1"/>
</dbReference>
<dbReference type="AlphaFoldDB" id="A0A7W7W541"/>
<dbReference type="InterPro" id="IPR016032">
    <property type="entry name" value="Sig_transdc_resp-reg_C-effctor"/>
</dbReference>
<dbReference type="InterPro" id="IPR027417">
    <property type="entry name" value="P-loop_NTPase"/>
</dbReference>
<dbReference type="EMBL" id="JACHJT010000001">
    <property type="protein sequence ID" value="MBB4933479.1"/>
    <property type="molecule type" value="Genomic_DNA"/>
</dbReference>
<evidence type="ECO:0000259" key="1">
    <source>
        <dbReference type="PROSITE" id="PS50043"/>
    </source>
</evidence>